<dbReference type="Pfam" id="PF06831">
    <property type="entry name" value="H2TH"/>
    <property type="match status" value="1"/>
</dbReference>
<dbReference type="SUPFAM" id="SSF81624">
    <property type="entry name" value="N-terminal domain of MutM-like DNA repair proteins"/>
    <property type="match status" value="1"/>
</dbReference>
<evidence type="ECO:0000256" key="4">
    <source>
        <dbReference type="ARBA" id="ARBA00022763"/>
    </source>
</evidence>
<evidence type="ECO:0000256" key="14">
    <source>
        <dbReference type="SAM" id="MobiDB-lite"/>
    </source>
</evidence>
<evidence type="ECO:0000313" key="18">
    <source>
        <dbReference type="Proteomes" id="UP001219037"/>
    </source>
</evidence>
<feature type="region of interest" description="Disordered" evidence="14">
    <location>
        <begin position="233"/>
        <end position="266"/>
    </location>
</feature>
<evidence type="ECO:0000256" key="11">
    <source>
        <dbReference type="ARBA" id="ARBA00023268"/>
    </source>
</evidence>
<keyword evidence="18" id="KW-1185">Reference proteome</keyword>
<feature type="compositionally biased region" description="Low complexity" evidence="14">
    <location>
        <begin position="241"/>
        <end position="256"/>
    </location>
</feature>
<evidence type="ECO:0000256" key="5">
    <source>
        <dbReference type="ARBA" id="ARBA00022771"/>
    </source>
</evidence>
<dbReference type="SUPFAM" id="SSF57716">
    <property type="entry name" value="Glucocorticoid receptor-like (DNA-binding domain)"/>
    <property type="match status" value="1"/>
</dbReference>
<dbReference type="EMBL" id="CP121252">
    <property type="protein sequence ID" value="WFP17151.1"/>
    <property type="molecule type" value="Genomic_DNA"/>
</dbReference>
<dbReference type="InterPro" id="IPR000214">
    <property type="entry name" value="Znf_DNA_glyclase/AP_lyase"/>
</dbReference>
<dbReference type="SMART" id="SM01232">
    <property type="entry name" value="H2TH"/>
    <property type="match status" value="1"/>
</dbReference>
<keyword evidence="11" id="KW-0511">Multifunctional enzyme</keyword>
<dbReference type="PANTHER" id="PTHR42697">
    <property type="entry name" value="ENDONUCLEASE 8"/>
    <property type="match status" value="1"/>
</dbReference>
<evidence type="ECO:0000256" key="10">
    <source>
        <dbReference type="ARBA" id="ARBA00023239"/>
    </source>
</evidence>
<evidence type="ECO:0000256" key="13">
    <source>
        <dbReference type="PROSITE-ProRule" id="PRU00391"/>
    </source>
</evidence>
<keyword evidence="8" id="KW-0238">DNA-binding</keyword>
<evidence type="ECO:0000256" key="7">
    <source>
        <dbReference type="ARBA" id="ARBA00022833"/>
    </source>
</evidence>
<evidence type="ECO:0000313" key="17">
    <source>
        <dbReference type="EMBL" id="WFP17151.1"/>
    </source>
</evidence>
<accession>A0ABY8H7M4</accession>
<evidence type="ECO:0000256" key="12">
    <source>
        <dbReference type="ARBA" id="ARBA00023295"/>
    </source>
</evidence>
<keyword evidence="9" id="KW-0234">DNA repair</keyword>
<evidence type="ECO:0000256" key="8">
    <source>
        <dbReference type="ARBA" id="ARBA00023125"/>
    </source>
</evidence>
<dbReference type="PANTHER" id="PTHR42697:SF1">
    <property type="entry name" value="ENDONUCLEASE 8"/>
    <property type="match status" value="1"/>
</dbReference>
<feature type="region of interest" description="Disordered" evidence="14">
    <location>
        <begin position="81"/>
        <end position="107"/>
    </location>
</feature>
<evidence type="ECO:0000256" key="9">
    <source>
        <dbReference type="ARBA" id="ARBA00023204"/>
    </source>
</evidence>
<dbReference type="Proteomes" id="UP001219037">
    <property type="component" value="Chromosome"/>
</dbReference>
<dbReference type="InterPro" id="IPR015886">
    <property type="entry name" value="H2TH_FPG"/>
</dbReference>
<reference evidence="17 18" key="1">
    <citation type="submission" date="2023-04" db="EMBL/GenBank/DDBJ databases">
        <title>Funneling lignin-derived compounds into biodiesel using alkali-halophilic Citricoccus sp. P2.</title>
        <authorList>
            <person name="Luo C.-B."/>
        </authorList>
    </citation>
    <scope>NUCLEOTIDE SEQUENCE [LARGE SCALE GENOMIC DNA]</scope>
    <source>
        <strain evidence="17 18">P2</strain>
    </source>
</reference>
<evidence type="ECO:0000256" key="2">
    <source>
        <dbReference type="ARBA" id="ARBA00012720"/>
    </source>
</evidence>
<keyword evidence="4" id="KW-0227">DNA damage</keyword>
<evidence type="ECO:0000256" key="3">
    <source>
        <dbReference type="ARBA" id="ARBA00022723"/>
    </source>
</evidence>
<keyword evidence="7" id="KW-0862">Zinc</keyword>
<dbReference type="RefSeq" id="WP_278158461.1">
    <property type="nucleotide sequence ID" value="NZ_CP121252.1"/>
</dbReference>
<dbReference type="InterPro" id="IPR035937">
    <property type="entry name" value="FPG_N"/>
</dbReference>
<dbReference type="InterPro" id="IPR010979">
    <property type="entry name" value="Ribosomal_uS13-like_H2TH"/>
</dbReference>
<dbReference type="InterPro" id="IPR012319">
    <property type="entry name" value="FPG_cat"/>
</dbReference>
<dbReference type="SMART" id="SM00898">
    <property type="entry name" value="Fapy_DNA_glyco"/>
    <property type="match status" value="1"/>
</dbReference>
<sequence>MPEGDSLVRLAQRLRPVVVGTLLSSSDFRVPALATTDLAGAQMSAVTTRGKYLLLHLDLPSSTAVLLSHLGMDGSWQLQHLDDADGPTHPQRQQHRNRPRRFNDPAGTTRAVLTAPTFRLVGVSLKEVHLLTPAHTERRLAFLGPDLLDPEWGAEHLQTALTRMRAQPQRPIGTALLDQRNIAGIGNIYRCETLLLTRIDPRTPVGDLDDDAVSGLAGVLELARALMLANIDPDPPGSPCAAGTPRSASSRRTTTGVTPDPHAPFGVRVLDPQGPAARRLLLRGTAPYWVYGREREGCLRCGGPVRREDWGDPGAEERVLYWCPRCQSR</sequence>
<keyword evidence="12" id="KW-0326">Glycosidase</keyword>
<keyword evidence="3" id="KW-0479">Metal-binding</keyword>
<keyword evidence="10" id="KW-0456">Lyase</keyword>
<dbReference type="Gene3D" id="3.20.190.10">
    <property type="entry name" value="MutM-like, N-terminal"/>
    <property type="match status" value="1"/>
</dbReference>
<evidence type="ECO:0000256" key="1">
    <source>
        <dbReference type="ARBA" id="ARBA00009409"/>
    </source>
</evidence>
<evidence type="ECO:0000259" key="15">
    <source>
        <dbReference type="PROSITE" id="PS51066"/>
    </source>
</evidence>
<gene>
    <name evidence="17" type="ORF">P8192_03220</name>
</gene>
<evidence type="ECO:0000256" key="6">
    <source>
        <dbReference type="ARBA" id="ARBA00022801"/>
    </source>
</evidence>
<feature type="domain" description="Formamidopyrimidine-DNA glycosylase catalytic" evidence="16">
    <location>
        <begin position="2"/>
        <end position="103"/>
    </location>
</feature>
<name>A0ABY8H7M4_9MICC</name>
<keyword evidence="5 13" id="KW-0863">Zinc-finger</keyword>
<dbReference type="PROSITE" id="PS51066">
    <property type="entry name" value="ZF_FPG_2"/>
    <property type="match status" value="1"/>
</dbReference>
<dbReference type="EC" id="4.2.99.18" evidence="2"/>
<dbReference type="PROSITE" id="PS51068">
    <property type="entry name" value="FPG_CAT"/>
    <property type="match status" value="1"/>
</dbReference>
<feature type="domain" description="FPG-type" evidence="15">
    <location>
        <begin position="289"/>
        <end position="328"/>
    </location>
</feature>
<evidence type="ECO:0000259" key="16">
    <source>
        <dbReference type="PROSITE" id="PS51068"/>
    </source>
</evidence>
<proteinExistence type="inferred from homology"/>
<comment type="similarity">
    <text evidence="1">Belongs to the FPG family.</text>
</comment>
<dbReference type="Gene3D" id="1.10.8.50">
    <property type="match status" value="1"/>
</dbReference>
<protein>
    <recommendedName>
        <fullName evidence="2">DNA-(apurinic or apyrimidinic site) lyase</fullName>
        <ecNumber evidence="2">4.2.99.18</ecNumber>
    </recommendedName>
</protein>
<dbReference type="Pfam" id="PF01149">
    <property type="entry name" value="Fapy_DNA_glyco"/>
    <property type="match status" value="1"/>
</dbReference>
<keyword evidence="6" id="KW-0378">Hydrolase</keyword>
<organism evidence="17 18">
    <name type="scientific">Citricoccus muralis</name>
    <dbReference type="NCBI Taxonomy" id="169134"/>
    <lineage>
        <taxon>Bacteria</taxon>
        <taxon>Bacillati</taxon>
        <taxon>Actinomycetota</taxon>
        <taxon>Actinomycetes</taxon>
        <taxon>Micrococcales</taxon>
        <taxon>Micrococcaceae</taxon>
        <taxon>Citricoccus</taxon>
    </lineage>
</organism>
<dbReference type="SUPFAM" id="SSF46946">
    <property type="entry name" value="S13-like H2TH domain"/>
    <property type="match status" value="1"/>
</dbReference>